<accession>A0A1M5K7T3</accession>
<dbReference type="InterPro" id="IPR012834">
    <property type="entry name" value="FlgG_G_neg"/>
</dbReference>
<dbReference type="NCBIfam" id="TIGR02488">
    <property type="entry name" value="flgG_G_neg"/>
    <property type="match status" value="1"/>
</dbReference>
<proteinExistence type="inferred from homology"/>
<dbReference type="SUPFAM" id="SSF117143">
    <property type="entry name" value="Flagellar hook protein flgE"/>
    <property type="match status" value="1"/>
</dbReference>
<dbReference type="PANTHER" id="PTHR30435:SF19">
    <property type="entry name" value="FLAGELLAR BASAL-BODY ROD PROTEIN FLGG"/>
    <property type="match status" value="1"/>
</dbReference>
<feature type="domain" description="Flagellar basal body rod protein N-terminal" evidence="5">
    <location>
        <begin position="5"/>
        <end position="35"/>
    </location>
</feature>
<dbReference type="GO" id="GO:0009426">
    <property type="term" value="C:bacterial-type flagellum basal body, distal rod"/>
    <property type="evidence" value="ECO:0007669"/>
    <property type="project" value="UniProtKB-UniRule"/>
</dbReference>
<dbReference type="InterPro" id="IPR001444">
    <property type="entry name" value="Flag_bb_rod_N"/>
</dbReference>
<evidence type="ECO:0000313" key="8">
    <source>
        <dbReference type="EMBL" id="SHG48856.1"/>
    </source>
</evidence>
<evidence type="ECO:0000256" key="2">
    <source>
        <dbReference type="ARBA" id="ARBA00017948"/>
    </source>
</evidence>
<keyword evidence="8" id="KW-0969">Cilium</keyword>
<dbReference type="NCBIfam" id="TIGR03506">
    <property type="entry name" value="FlgEFG_subfam"/>
    <property type="match status" value="2"/>
</dbReference>
<keyword evidence="9" id="KW-1185">Reference proteome</keyword>
<dbReference type="GO" id="GO:0071978">
    <property type="term" value="P:bacterial-type flagellum-dependent swarming motility"/>
    <property type="evidence" value="ECO:0007669"/>
    <property type="project" value="TreeGrafter"/>
</dbReference>
<dbReference type="Pfam" id="PF22692">
    <property type="entry name" value="LlgE_F_G_D1"/>
    <property type="match status" value="1"/>
</dbReference>
<dbReference type="EMBL" id="FQWY01000004">
    <property type="protein sequence ID" value="SHG48856.1"/>
    <property type="molecule type" value="Genomic_DNA"/>
</dbReference>
<keyword evidence="8" id="KW-0282">Flagellum</keyword>
<dbReference type="InterPro" id="IPR037925">
    <property type="entry name" value="FlgE/F/G-like"/>
</dbReference>
<name>A0A1M5K7T3_9FIRM</name>
<dbReference type="Pfam" id="PF06429">
    <property type="entry name" value="Flg_bbr_C"/>
    <property type="match status" value="1"/>
</dbReference>
<dbReference type="RefSeq" id="WP_073089258.1">
    <property type="nucleotide sequence ID" value="NZ_FQWY01000004.1"/>
</dbReference>
<evidence type="ECO:0000256" key="1">
    <source>
        <dbReference type="ARBA" id="ARBA00009677"/>
    </source>
</evidence>
<evidence type="ECO:0000256" key="4">
    <source>
        <dbReference type="RuleBase" id="RU362116"/>
    </source>
</evidence>
<reference evidence="9" key="1">
    <citation type="submission" date="2016-11" db="EMBL/GenBank/DDBJ databases">
        <authorList>
            <person name="Varghese N."/>
            <person name="Submissions S."/>
        </authorList>
    </citation>
    <scope>NUCLEOTIDE SEQUENCE [LARGE SCALE GENOMIC DNA]</scope>
    <source>
        <strain evidence="9">DSM 11003</strain>
    </source>
</reference>
<dbReference type="InterPro" id="IPR053967">
    <property type="entry name" value="LlgE_F_G-like_D1"/>
</dbReference>
<dbReference type="Proteomes" id="UP000242329">
    <property type="component" value="Unassembled WGS sequence"/>
</dbReference>
<protein>
    <recommendedName>
        <fullName evidence="2 3">Flagellar basal-body rod protein FlgG</fullName>
    </recommendedName>
</protein>
<dbReference type="AlphaFoldDB" id="A0A1M5K7T3"/>
<dbReference type="Pfam" id="PF00460">
    <property type="entry name" value="Flg_bb_rod"/>
    <property type="match status" value="1"/>
</dbReference>
<dbReference type="OrthoDB" id="9804559at2"/>
<sequence length="261" mass="28636">MMRALYTASTGMYAQQLNVDTIAHNMSNVNTIGFKKQRVEFQDLLYQTIKRPAANEDINQPVGMQVGLGVKPAAITTLFSQGNLQATDNPLDVAIVGSGFFKVEVPGRDEPLYTRNGAFKLDAEGNLVTSDGYKVVGVEAIEQGAYDIVIEKNGRVTYMLPDSDEPIEAGQIELAKFTNPAGLQKIGSSLFAPTANSGEPEDWDPEEDNTIYLEAGYLEMSNVQIVEEMVNLITAQRAYEINSKVIQSSDEMLQTASNLRR</sequence>
<gene>
    <name evidence="8" type="ORF">SAMN02745221_00320</name>
</gene>
<dbReference type="InterPro" id="IPR012836">
    <property type="entry name" value="FlgF"/>
</dbReference>
<evidence type="ECO:0000259" key="6">
    <source>
        <dbReference type="Pfam" id="PF06429"/>
    </source>
</evidence>
<organism evidence="8 9">
    <name type="scientific">Thermosyntropha lipolytica DSM 11003</name>
    <dbReference type="NCBI Taxonomy" id="1123382"/>
    <lineage>
        <taxon>Bacteria</taxon>
        <taxon>Bacillati</taxon>
        <taxon>Bacillota</taxon>
        <taxon>Clostridia</taxon>
        <taxon>Eubacteriales</taxon>
        <taxon>Syntrophomonadaceae</taxon>
        <taxon>Thermosyntropha</taxon>
    </lineage>
</organism>
<keyword evidence="8" id="KW-0966">Cell projection</keyword>
<comment type="subcellular location">
    <subcellularLocation>
        <location evidence="4">Bacterial flagellum basal body</location>
    </subcellularLocation>
</comment>
<dbReference type="STRING" id="1123382.SAMN02745221_00320"/>
<feature type="domain" description="Flagellar basal-body/hook protein C-terminal" evidence="6">
    <location>
        <begin position="215"/>
        <end position="259"/>
    </location>
</feature>
<dbReference type="InterPro" id="IPR010930">
    <property type="entry name" value="Flg_bb/hook_C_dom"/>
</dbReference>
<evidence type="ECO:0000259" key="7">
    <source>
        <dbReference type="Pfam" id="PF22692"/>
    </source>
</evidence>
<evidence type="ECO:0000259" key="5">
    <source>
        <dbReference type="Pfam" id="PF00460"/>
    </source>
</evidence>
<dbReference type="PANTHER" id="PTHR30435">
    <property type="entry name" value="FLAGELLAR PROTEIN"/>
    <property type="match status" value="1"/>
</dbReference>
<dbReference type="NCBIfam" id="TIGR02490">
    <property type="entry name" value="flgF"/>
    <property type="match status" value="1"/>
</dbReference>
<keyword evidence="4" id="KW-0975">Bacterial flagellum</keyword>
<evidence type="ECO:0000313" key="9">
    <source>
        <dbReference type="Proteomes" id="UP000242329"/>
    </source>
</evidence>
<feature type="domain" description="Flagellar hook protein FlgE/F/G-like D1" evidence="7">
    <location>
        <begin position="94"/>
        <end position="158"/>
    </location>
</feature>
<dbReference type="InterPro" id="IPR020013">
    <property type="entry name" value="Flagellar_FlgE/F/G"/>
</dbReference>
<comment type="similarity">
    <text evidence="1 4">Belongs to the flagella basal body rod proteins family.</text>
</comment>
<evidence type="ECO:0000256" key="3">
    <source>
        <dbReference type="NCBIfam" id="TIGR02488"/>
    </source>
</evidence>